<evidence type="ECO:0000313" key="3">
    <source>
        <dbReference type="Proteomes" id="UP001314229"/>
    </source>
</evidence>
<feature type="region of interest" description="Disordered" evidence="1">
    <location>
        <begin position="1"/>
        <end position="30"/>
    </location>
</feature>
<organism evidence="2 3">
    <name type="scientific">Scomber scombrus</name>
    <name type="common">Atlantic mackerel</name>
    <name type="synonym">Scomber vernalis</name>
    <dbReference type="NCBI Taxonomy" id="13677"/>
    <lineage>
        <taxon>Eukaryota</taxon>
        <taxon>Metazoa</taxon>
        <taxon>Chordata</taxon>
        <taxon>Craniata</taxon>
        <taxon>Vertebrata</taxon>
        <taxon>Euteleostomi</taxon>
        <taxon>Actinopterygii</taxon>
        <taxon>Neopterygii</taxon>
        <taxon>Teleostei</taxon>
        <taxon>Neoteleostei</taxon>
        <taxon>Acanthomorphata</taxon>
        <taxon>Pelagiaria</taxon>
        <taxon>Scombriformes</taxon>
        <taxon>Scombridae</taxon>
        <taxon>Scomber</taxon>
    </lineage>
</organism>
<reference evidence="2 3" key="1">
    <citation type="submission" date="2024-01" db="EMBL/GenBank/DDBJ databases">
        <authorList>
            <person name="Alioto T."/>
            <person name="Alioto T."/>
            <person name="Gomez Garrido J."/>
        </authorList>
    </citation>
    <scope>NUCLEOTIDE SEQUENCE [LARGE SCALE GENOMIC DNA]</scope>
</reference>
<sequence length="108" mass="11719">MPIASGAAGRVDVGVGQHTGTTCTTDGQRMNTKFTNRDCDSYLLRYQEKMKNESNLLKGTQGKADPSQQDTDGAKDGNPHRKGDSEEKPSGKPCSEERSNTSRLCILL</sequence>
<dbReference type="AlphaFoldDB" id="A0AAV1MVD8"/>
<accession>A0AAV1MVD8</accession>
<feature type="compositionally biased region" description="Basic and acidic residues" evidence="1">
    <location>
        <begin position="72"/>
        <end position="100"/>
    </location>
</feature>
<gene>
    <name evidence="2" type="ORF">FSCOSCO3_A016888</name>
</gene>
<evidence type="ECO:0000256" key="1">
    <source>
        <dbReference type="SAM" id="MobiDB-lite"/>
    </source>
</evidence>
<comment type="caution">
    <text evidence="2">The sequence shown here is derived from an EMBL/GenBank/DDBJ whole genome shotgun (WGS) entry which is preliminary data.</text>
</comment>
<name>A0AAV1MVD8_SCOSC</name>
<evidence type="ECO:0000313" key="2">
    <source>
        <dbReference type="EMBL" id="CAK6950778.1"/>
    </source>
</evidence>
<feature type="compositionally biased region" description="Polar residues" evidence="1">
    <location>
        <begin position="18"/>
        <end position="30"/>
    </location>
</feature>
<keyword evidence="3" id="KW-1185">Reference proteome</keyword>
<dbReference type="Proteomes" id="UP001314229">
    <property type="component" value="Unassembled WGS sequence"/>
</dbReference>
<proteinExistence type="predicted"/>
<protein>
    <submittedName>
        <fullName evidence="2">Uncharacterized protein</fullName>
    </submittedName>
</protein>
<feature type="region of interest" description="Disordered" evidence="1">
    <location>
        <begin position="52"/>
        <end position="108"/>
    </location>
</feature>
<dbReference type="EMBL" id="CAWUFR010000004">
    <property type="protein sequence ID" value="CAK6950778.1"/>
    <property type="molecule type" value="Genomic_DNA"/>
</dbReference>